<sequence length="53" mass="5715">MPGRMKRSPVSSGILNPLSLLQYATWANESLGGTEGCLSKLKAADPNFSEYNL</sequence>
<dbReference type="Ensembl" id="ENSOSUT00000005586.1">
    <property type="protein sequence ID" value="ENSOSUP00000005390.1"/>
    <property type="gene ID" value="ENSOSUG00000004027.1"/>
</dbReference>
<protein>
    <submittedName>
        <fullName evidence="1">Uncharacterized protein</fullName>
    </submittedName>
</protein>
<reference evidence="1" key="1">
    <citation type="submission" date="2025-08" db="UniProtKB">
        <authorList>
            <consortium name="Ensembl"/>
        </authorList>
    </citation>
    <scope>IDENTIFICATION</scope>
</reference>
<organism evidence="1 2">
    <name type="scientific">Otus sunia</name>
    <name type="common">Oriental scops-owl</name>
    <dbReference type="NCBI Taxonomy" id="257818"/>
    <lineage>
        <taxon>Eukaryota</taxon>
        <taxon>Metazoa</taxon>
        <taxon>Chordata</taxon>
        <taxon>Craniata</taxon>
        <taxon>Vertebrata</taxon>
        <taxon>Euteleostomi</taxon>
        <taxon>Archelosauria</taxon>
        <taxon>Archosauria</taxon>
        <taxon>Dinosauria</taxon>
        <taxon>Saurischia</taxon>
        <taxon>Theropoda</taxon>
        <taxon>Coelurosauria</taxon>
        <taxon>Aves</taxon>
        <taxon>Neognathae</taxon>
        <taxon>Neoaves</taxon>
        <taxon>Telluraves</taxon>
        <taxon>Strigiformes</taxon>
        <taxon>Strigidae</taxon>
        <taxon>Otus</taxon>
    </lineage>
</organism>
<proteinExistence type="predicted"/>
<dbReference type="Proteomes" id="UP000694552">
    <property type="component" value="Unplaced"/>
</dbReference>
<evidence type="ECO:0000313" key="2">
    <source>
        <dbReference type="Proteomes" id="UP000694552"/>
    </source>
</evidence>
<accession>A0A8C8AI32</accession>
<evidence type="ECO:0000313" key="1">
    <source>
        <dbReference type="Ensembl" id="ENSOSUP00000005390.1"/>
    </source>
</evidence>
<dbReference type="AlphaFoldDB" id="A0A8C8AI32"/>
<reference evidence="1" key="2">
    <citation type="submission" date="2025-09" db="UniProtKB">
        <authorList>
            <consortium name="Ensembl"/>
        </authorList>
    </citation>
    <scope>IDENTIFICATION</scope>
</reference>
<keyword evidence="2" id="KW-1185">Reference proteome</keyword>
<name>A0A8C8AI32_9STRI</name>